<protein>
    <submittedName>
        <fullName evidence="1">Uncharacterized protein</fullName>
    </submittedName>
</protein>
<name>A0ACC2E3U0_DIPCM</name>
<dbReference type="EMBL" id="CM055094">
    <property type="protein sequence ID" value="KAJ7561147.1"/>
    <property type="molecule type" value="Genomic_DNA"/>
</dbReference>
<keyword evidence="2" id="KW-1185">Reference proteome</keyword>
<sequence length="347" mass="37107">MAAGTMRASVFKHRESIARSSVSSARPSVYGLALPLGLNLGDDFNLAKARADAAAAGSQASSYRSRRQSGNSQVSYSSRRSARSGRTGRRGRGRKAVKAGAENLEPEIIQVFDENGKDVTPKPLVSLRPTVLHEKLLQAPPDHFSPESERVSSLSRVGYCSSMGSITPETFDVEDGLQKDETDVNLAKRGSIVATQGGATSAPADRTPEQKRVTVVTAGVPPLQSEEGLEKMATVTLKETDTFVLLDLWGNSVSNAYSNLKQVLERNLHYTKLLQVNSWDISDSYTGKDQAESVNVPKLPGTITTATAGTVTEPDNSNIATMLVSAGYLEKPGSSNAAPYYSQVSNL</sequence>
<comment type="caution">
    <text evidence="1">The sequence shown here is derived from an EMBL/GenBank/DDBJ whole genome shotgun (WGS) entry which is preliminary data.</text>
</comment>
<reference evidence="2" key="1">
    <citation type="journal article" date="2024" name="Proc. Natl. Acad. Sci. U.S.A.">
        <title>Extraordinary preservation of gene collinearity over three hundred million years revealed in homosporous lycophytes.</title>
        <authorList>
            <person name="Li C."/>
            <person name="Wickell D."/>
            <person name="Kuo L.Y."/>
            <person name="Chen X."/>
            <person name="Nie B."/>
            <person name="Liao X."/>
            <person name="Peng D."/>
            <person name="Ji J."/>
            <person name="Jenkins J."/>
            <person name="Williams M."/>
            <person name="Shu S."/>
            <person name="Plott C."/>
            <person name="Barry K."/>
            <person name="Rajasekar S."/>
            <person name="Grimwood J."/>
            <person name="Han X."/>
            <person name="Sun S."/>
            <person name="Hou Z."/>
            <person name="He W."/>
            <person name="Dai G."/>
            <person name="Sun C."/>
            <person name="Schmutz J."/>
            <person name="Leebens-Mack J.H."/>
            <person name="Li F.W."/>
            <person name="Wang L."/>
        </authorList>
    </citation>
    <scope>NUCLEOTIDE SEQUENCE [LARGE SCALE GENOMIC DNA]</scope>
    <source>
        <strain evidence="2">cv. PW_Plant_1</strain>
    </source>
</reference>
<dbReference type="Proteomes" id="UP001162992">
    <property type="component" value="Chromosome 3"/>
</dbReference>
<accession>A0ACC2E3U0</accession>
<gene>
    <name evidence="1" type="ORF">O6H91_03G016000</name>
</gene>
<evidence type="ECO:0000313" key="1">
    <source>
        <dbReference type="EMBL" id="KAJ7561147.1"/>
    </source>
</evidence>
<organism evidence="1 2">
    <name type="scientific">Diphasiastrum complanatum</name>
    <name type="common">Issler's clubmoss</name>
    <name type="synonym">Lycopodium complanatum</name>
    <dbReference type="NCBI Taxonomy" id="34168"/>
    <lineage>
        <taxon>Eukaryota</taxon>
        <taxon>Viridiplantae</taxon>
        <taxon>Streptophyta</taxon>
        <taxon>Embryophyta</taxon>
        <taxon>Tracheophyta</taxon>
        <taxon>Lycopodiopsida</taxon>
        <taxon>Lycopodiales</taxon>
        <taxon>Lycopodiaceae</taxon>
        <taxon>Lycopodioideae</taxon>
        <taxon>Diphasiastrum</taxon>
    </lineage>
</organism>
<evidence type="ECO:0000313" key="2">
    <source>
        <dbReference type="Proteomes" id="UP001162992"/>
    </source>
</evidence>
<proteinExistence type="predicted"/>